<evidence type="ECO:0000256" key="5">
    <source>
        <dbReference type="SAM" id="MobiDB-lite"/>
    </source>
</evidence>
<dbReference type="KEGG" id="emc:129334703"/>
<evidence type="ECO:0000256" key="3">
    <source>
        <dbReference type="ARBA" id="ARBA00022737"/>
    </source>
</evidence>
<dbReference type="PANTHER" id="PTHR23104">
    <property type="entry name" value="MULTIPLE COAGULATION FACTOR DEFICIENCY PROTEIN 2 NEURAL STEM CELL DERIVED NEURONAL SURVIVAL PROTEIN"/>
    <property type="match status" value="1"/>
</dbReference>
<name>A0AA97JRN2_EUBMA</name>
<feature type="domain" description="EF-hand" evidence="6">
    <location>
        <begin position="97"/>
        <end position="132"/>
    </location>
</feature>
<feature type="region of interest" description="Disordered" evidence="5">
    <location>
        <begin position="1"/>
        <end position="22"/>
    </location>
</feature>
<feature type="region of interest" description="Disordered" evidence="5">
    <location>
        <begin position="47"/>
        <end position="71"/>
    </location>
</feature>
<keyword evidence="2" id="KW-0732">Signal</keyword>
<dbReference type="SUPFAM" id="SSF47473">
    <property type="entry name" value="EF-hand"/>
    <property type="match status" value="1"/>
</dbReference>
<dbReference type="CTD" id="10669"/>
<dbReference type="PROSITE" id="PS50222">
    <property type="entry name" value="EF_HAND_2"/>
    <property type="match status" value="1"/>
</dbReference>
<dbReference type="InterPro" id="IPR002048">
    <property type="entry name" value="EF_hand_dom"/>
</dbReference>
<evidence type="ECO:0000313" key="7">
    <source>
        <dbReference type="Proteomes" id="UP001190640"/>
    </source>
</evidence>
<gene>
    <name evidence="8" type="primary">CGREF1</name>
</gene>
<evidence type="ECO:0000259" key="6">
    <source>
        <dbReference type="PROSITE" id="PS50222"/>
    </source>
</evidence>
<dbReference type="InterPro" id="IPR052110">
    <property type="entry name" value="MCFD2-like"/>
</dbReference>
<reference evidence="8" key="1">
    <citation type="submission" date="2025-08" db="UniProtKB">
        <authorList>
            <consortium name="RefSeq"/>
        </authorList>
    </citation>
    <scope>IDENTIFICATION</scope>
    <source>
        <tissue evidence="8">Blood</tissue>
    </source>
</reference>
<dbReference type="PROSITE" id="PS00018">
    <property type="entry name" value="EF_HAND_1"/>
    <property type="match status" value="1"/>
</dbReference>
<evidence type="ECO:0000256" key="2">
    <source>
        <dbReference type="ARBA" id="ARBA00022729"/>
    </source>
</evidence>
<evidence type="ECO:0000313" key="8">
    <source>
        <dbReference type="RefSeq" id="XP_054842940.1"/>
    </source>
</evidence>
<protein>
    <submittedName>
        <fullName evidence="8">Cell growth regulator with EF hand domain protein 1 isoform X1</fullName>
    </submittedName>
</protein>
<dbReference type="Gene3D" id="1.10.238.10">
    <property type="entry name" value="EF-hand"/>
    <property type="match status" value="1"/>
</dbReference>
<feature type="compositionally biased region" description="Basic and acidic residues" evidence="5">
    <location>
        <begin position="50"/>
        <end position="64"/>
    </location>
</feature>
<dbReference type="AlphaFoldDB" id="A0AA97JRN2"/>
<dbReference type="InterPro" id="IPR018247">
    <property type="entry name" value="EF_Hand_1_Ca_BS"/>
</dbReference>
<dbReference type="InterPro" id="IPR011992">
    <property type="entry name" value="EF-hand-dom_pair"/>
</dbReference>
<keyword evidence="7" id="KW-1185">Reference proteome</keyword>
<dbReference type="GeneID" id="129334703"/>
<dbReference type="PANTHER" id="PTHR23104:SF15">
    <property type="entry name" value="CELL GROWTH REGULATOR WITH EF HAND DOMAIN PROTEIN 1"/>
    <property type="match status" value="1"/>
</dbReference>
<keyword evidence="3" id="KW-0677">Repeat</keyword>
<feature type="region of interest" description="Disordered" evidence="5">
    <location>
        <begin position="200"/>
        <end position="266"/>
    </location>
</feature>
<keyword evidence="4" id="KW-0106">Calcium</keyword>
<proteinExistence type="predicted"/>
<evidence type="ECO:0000256" key="1">
    <source>
        <dbReference type="ARBA" id="ARBA00022723"/>
    </source>
</evidence>
<keyword evidence="1" id="KW-0479">Metal-binding</keyword>
<dbReference type="RefSeq" id="XP_054842940.1">
    <property type="nucleotide sequence ID" value="XM_054986965.1"/>
</dbReference>
<sequence>MRSSRVGPPSASSPRGEEGLATPLNGASMEILLATLLLLLPVSWAAPQDGSKRPETPSDSKDHPILNPLHPGKENVRMLQDYLKMVGQVERDADAMTREQALLLLFALHDYDKSGRLDGLEFMRLLSELAAKQAKRQPLPDLVVLMVDSILETQDLNRDGWLEPSELFLGSWQDQSPVLLAAPSGGDEAVLWASPESDGQSIGLLDLPDQQGTAEPPAAPGTFQGQGVMEAPSLSTAAEMHKGDPGQEAPLDTQGQEAEMPPASGN</sequence>
<evidence type="ECO:0000256" key="4">
    <source>
        <dbReference type="ARBA" id="ARBA00022837"/>
    </source>
</evidence>
<accession>A0AA97JRN2</accession>
<dbReference type="Proteomes" id="UP001190640">
    <property type="component" value="Chromosome 1"/>
</dbReference>
<organism evidence="7 8">
    <name type="scientific">Eublepharis macularius</name>
    <name type="common">Leopard gecko</name>
    <name type="synonym">Cyrtodactylus macularius</name>
    <dbReference type="NCBI Taxonomy" id="481883"/>
    <lineage>
        <taxon>Eukaryota</taxon>
        <taxon>Metazoa</taxon>
        <taxon>Chordata</taxon>
        <taxon>Craniata</taxon>
        <taxon>Vertebrata</taxon>
        <taxon>Euteleostomi</taxon>
        <taxon>Lepidosauria</taxon>
        <taxon>Squamata</taxon>
        <taxon>Bifurcata</taxon>
        <taxon>Gekkota</taxon>
        <taxon>Eublepharidae</taxon>
        <taxon>Eublepharinae</taxon>
        <taxon>Eublepharis</taxon>
    </lineage>
</organism>
<dbReference type="GO" id="GO:0005509">
    <property type="term" value="F:calcium ion binding"/>
    <property type="evidence" value="ECO:0007669"/>
    <property type="project" value="InterPro"/>
</dbReference>